<dbReference type="SUPFAM" id="SSF143100">
    <property type="entry name" value="TTHA1013/TTHA0281-like"/>
    <property type="match status" value="1"/>
</dbReference>
<dbReference type="InterPro" id="IPR035069">
    <property type="entry name" value="TTHA1013/TTHA0281-like"/>
</dbReference>
<dbReference type="GeneID" id="56060552"/>
<reference evidence="1 2" key="1">
    <citation type="submission" date="2018-02" db="EMBL/GenBank/DDBJ databases">
        <title>Complete genome of Nitrosopumilus oxyclinae HCE1.</title>
        <authorList>
            <person name="Qin W."/>
            <person name="Zheng Y."/>
            <person name="Stahl D.A."/>
        </authorList>
    </citation>
    <scope>NUCLEOTIDE SEQUENCE [LARGE SCALE GENOMIC DNA]</scope>
    <source>
        <strain evidence="1 2">HCE1</strain>
    </source>
</reference>
<name>A0A7D5M178_9ARCH</name>
<dbReference type="AlphaFoldDB" id="A0A7D5M178"/>
<gene>
    <name evidence="1" type="ORF">C5F49_01350</name>
</gene>
<evidence type="ECO:0000313" key="1">
    <source>
        <dbReference type="EMBL" id="QLH04112.1"/>
    </source>
</evidence>
<keyword evidence="2" id="KW-1185">Reference proteome</keyword>
<dbReference type="Proteomes" id="UP000509441">
    <property type="component" value="Chromosome"/>
</dbReference>
<evidence type="ECO:0000313" key="2">
    <source>
        <dbReference type="Proteomes" id="UP000509441"/>
    </source>
</evidence>
<proteinExistence type="predicted"/>
<dbReference type="EMBL" id="CP026994">
    <property type="protein sequence ID" value="QLH04112.1"/>
    <property type="molecule type" value="Genomic_DNA"/>
</dbReference>
<dbReference type="Gene3D" id="3.30.160.250">
    <property type="match status" value="1"/>
</dbReference>
<dbReference type="KEGG" id="nox:C5F49_01350"/>
<protein>
    <submittedName>
        <fullName evidence="1">HicB family protein</fullName>
    </submittedName>
</protein>
<sequence length="65" mass="7675">MQITYRVEHDDKSDGFIAYCPVMKPVSIYAKTRDEVAPKIRDAIELYLQKHPEFQDKLQTETIEM</sequence>
<organism evidence="1 2">
    <name type="scientific">Nitrosopumilus oxyclinae</name>
    <dbReference type="NCBI Taxonomy" id="1959104"/>
    <lineage>
        <taxon>Archaea</taxon>
        <taxon>Nitrososphaerota</taxon>
        <taxon>Nitrososphaeria</taxon>
        <taxon>Nitrosopumilales</taxon>
        <taxon>Nitrosopumilaceae</taxon>
        <taxon>Nitrosopumilus</taxon>
    </lineage>
</organism>
<dbReference type="RefSeq" id="WP_179362986.1">
    <property type="nucleotide sequence ID" value="NZ_CP026994.1"/>
</dbReference>
<accession>A0A7D5M178</accession>